<keyword evidence="3" id="KW-0560">Oxidoreductase</keyword>
<dbReference type="EMBL" id="CP010587">
    <property type="protein sequence ID" value="AKP80289.1"/>
    <property type="molecule type" value="Genomic_DNA"/>
</dbReference>
<name>A0A806TV45_PRIMG</name>
<dbReference type="SUPFAM" id="SSF51735">
    <property type="entry name" value="NAD(P)-binding Rossmann-fold domains"/>
    <property type="match status" value="1"/>
</dbReference>
<gene>
    <name evidence="3" type="primary">rmd</name>
    <name evidence="3" type="ORF">AS52_05391</name>
</gene>
<dbReference type="Pfam" id="PF01370">
    <property type="entry name" value="Epimerase"/>
    <property type="match status" value="1"/>
</dbReference>
<evidence type="ECO:0000259" key="2">
    <source>
        <dbReference type="Pfam" id="PF01370"/>
    </source>
</evidence>
<proteinExistence type="inferred from homology"/>
<dbReference type="Gene3D" id="3.40.50.720">
    <property type="entry name" value="NAD(P)-binding Rossmann-like Domain"/>
    <property type="match status" value="1"/>
</dbReference>
<evidence type="ECO:0000313" key="3">
    <source>
        <dbReference type="EMBL" id="AKP80289.1"/>
    </source>
</evidence>
<dbReference type="GO" id="GO:0033705">
    <property type="term" value="F:GDP-4-dehydro-6-deoxy-D-mannose reductase activity"/>
    <property type="evidence" value="ECO:0007669"/>
    <property type="project" value="UniProtKB-EC"/>
</dbReference>
<dbReference type="InterPro" id="IPR036291">
    <property type="entry name" value="NAD(P)-bd_dom_sf"/>
</dbReference>
<protein>
    <submittedName>
        <fullName evidence="3">GDP-6-deoxy-D-mannose reductase</fullName>
        <ecNumber evidence="3">1.1.1.281</ecNumber>
    </submittedName>
</protein>
<dbReference type="Proteomes" id="UP000036410">
    <property type="component" value="Plasmid p1"/>
</dbReference>
<dbReference type="Gene3D" id="3.90.25.10">
    <property type="entry name" value="UDP-galactose 4-epimerase, domain 1"/>
    <property type="match status" value="1"/>
</dbReference>
<comment type="similarity">
    <text evidence="1">Belongs to the NAD(P)-dependent epimerase/dehydratase family.</text>
</comment>
<evidence type="ECO:0000313" key="4">
    <source>
        <dbReference type="Proteomes" id="UP000036410"/>
    </source>
</evidence>
<geneLocation type="plasmid" evidence="3 4">
    <name>p1</name>
</geneLocation>
<dbReference type="EC" id="1.1.1.281" evidence="3"/>
<dbReference type="AlphaFoldDB" id="A0A806TV45"/>
<dbReference type="InterPro" id="IPR001509">
    <property type="entry name" value="Epimerase_deHydtase"/>
</dbReference>
<evidence type="ECO:0000256" key="1">
    <source>
        <dbReference type="ARBA" id="ARBA00007637"/>
    </source>
</evidence>
<dbReference type="RefSeq" id="WP_014462127.1">
    <property type="nucleotide sequence ID" value="NZ_CP010587.1"/>
</dbReference>
<feature type="domain" description="NAD-dependent epimerase/dehydratase" evidence="2">
    <location>
        <begin position="8"/>
        <end position="229"/>
    </location>
</feature>
<reference evidence="3 4" key="1">
    <citation type="submission" date="2015-01" db="EMBL/GenBank/DDBJ databases">
        <title>Genome sequence of bacillus megaterium Q3.</title>
        <authorList>
            <person name="Wang Y."/>
            <person name="Luo K."/>
            <person name="Bai L."/>
            <person name="Luo F."/>
        </authorList>
    </citation>
    <scope>NUCLEOTIDE SEQUENCE [LARGE SCALE GENOMIC DNA]</scope>
    <source>
        <strain evidence="3 4">Q3</strain>
        <plasmid evidence="3 4">p1</plasmid>
    </source>
</reference>
<dbReference type="GeneID" id="48015974"/>
<sequence>MDKKPTLLITGASGFTGLHACDYFSRLEFDVIAITNMNSFSNKQIKRRTCNLSNNESVKELISITKPDYLLHLAGQNAVGLSWDNPIQSLEVNAMATAYLLDALRKEMPSCKAVIVGSALQFDPTVPATFNHPYGLSKTIQTLISQFWSNQYNMNVVVAKPSNLIGPGFSKGVCSIFAKKIIAMEKEEGEKYLRVSNLNNRFDFLDVRDAVRAYDFLLRKGENGRSYNVSSGKSNSLQDIINIFKKITPIKFQVKVDDKSPLNNFVTSNPTALTDLGWQPTTTLESSIRDIIDFYR</sequence>
<dbReference type="PANTHER" id="PTHR43000">
    <property type="entry name" value="DTDP-D-GLUCOSE 4,6-DEHYDRATASE-RELATED"/>
    <property type="match status" value="1"/>
</dbReference>
<keyword evidence="3" id="KW-0614">Plasmid</keyword>
<organism evidence="3 4">
    <name type="scientific">Priestia megaterium Q3</name>
    <dbReference type="NCBI Taxonomy" id="1452722"/>
    <lineage>
        <taxon>Bacteria</taxon>
        <taxon>Bacillati</taxon>
        <taxon>Bacillota</taxon>
        <taxon>Bacilli</taxon>
        <taxon>Bacillales</taxon>
        <taxon>Bacillaceae</taxon>
        <taxon>Priestia</taxon>
    </lineage>
</organism>
<accession>A0A806TV45</accession>